<sequence length="342" mass="37606">MNRHANIRAQIAPYRKPPFRGGVGGGGGGGCGGGMGNNNIMYSSSQMPNDSLYIDFNNPVPVSPKSATPPAQSHQEMGQKKKPQMRDHHQHQQMAPYPNQMNGNGHGQRFHPHPQPNRYNGCMSFNRGPPNRGGGRHMMIPPHMCPCPRGMGPGPRGNQPYPPMPFQTQMPPMRGPLPPPPPIPPPAFMRRNGRMGGGPPPPPMPPQMMGPRGIPPMGGPFNMPINGIGGKIKKPNHKLIKQVVKGKSTIKTLKNLVNQYPIDKPWVHKELLAAYNTKLDIENRLKGNKDDELFAQFKVQRDKFVAMYESARENYLKQEAASVMVSKDAKDKKVGNANDAKG</sequence>
<evidence type="ECO:0000313" key="2">
    <source>
        <dbReference type="EMBL" id="EDW86633.2"/>
    </source>
</evidence>
<proteinExistence type="predicted"/>
<reference evidence="2 3" key="1">
    <citation type="journal article" date="2007" name="Nature">
        <title>Evolution of genes and genomes on the Drosophila phylogeny.</title>
        <authorList>
            <consortium name="Drosophila 12 Genomes Consortium"/>
            <person name="Clark A.G."/>
            <person name="Eisen M.B."/>
            <person name="Smith D.R."/>
            <person name="Bergman C.M."/>
            <person name="Oliver B."/>
            <person name="Markow T.A."/>
            <person name="Kaufman T.C."/>
            <person name="Kellis M."/>
            <person name="Gelbart W."/>
            <person name="Iyer V.N."/>
            <person name="Pollard D.A."/>
            <person name="Sackton T.B."/>
            <person name="Larracuente A.M."/>
            <person name="Singh N.D."/>
            <person name="Abad J.P."/>
            <person name="Abt D.N."/>
            <person name="Adryan B."/>
            <person name="Aguade M."/>
            <person name="Akashi H."/>
            <person name="Anderson W.W."/>
            <person name="Aquadro C.F."/>
            <person name="Ardell D.H."/>
            <person name="Arguello R."/>
            <person name="Artieri C.G."/>
            <person name="Barbash D.A."/>
            <person name="Barker D."/>
            <person name="Barsanti P."/>
            <person name="Batterham P."/>
            <person name="Batzoglou S."/>
            <person name="Begun D."/>
            <person name="Bhutkar A."/>
            <person name="Blanco E."/>
            <person name="Bosak S.A."/>
            <person name="Bradley R.K."/>
            <person name="Brand A.D."/>
            <person name="Brent M.R."/>
            <person name="Brooks A.N."/>
            <person name="Brown R.H."/>
            <person name="Butlin R.K."/>
            <person name="Caggese C."/>
            <person name="Calvi B.R."/>
            <person name="Bernardo de Carvalho A."/>
            <person name="Caspi A."/>
            <person name="Castrezana S."/>
            <person name="Celniker S.E."/>
            <person name="Chang J.L."/>
            <person name="Chapple C."/>
            <person name="Chatterji S."/>
            <person name="Chinwalla A."/>
            <person name="Civetta A."/>
            <person name="Clifton S.W."/>
            <person name="Comeron J.M."/>
            <person name="Costello J.C."/>
            <person name="Coyne J.A."/>
            <person name="Daub J."/>
            <person name="David R.G."/>
            <person name="Delcher A.L."/>
            <person name="Delehaunty K."/>
            <person name="Do C.B."/>
            <person name="Ebling H."/>
            <person name="Edwards K."/>
            <person name="Eickbush T."/>
            <person name="Evans J.D."/>
            <person name="Filipski A."/>
            <person name="Findeiss S."/>
            <person name="Freyhult E."/>
            <person name="Fulton L."/>
            <person name="Fulton R."/>
            <person name="Garcia A.C."/>
            <person name="Gardiner A."/>
            <person name="Garfield D.A."/>
            <person name="Garvin B.E."/>
            <person name="Gibson G."/>
            <person name="Gilbert D."/>
            <person name="Gnerre S."/>
            <person name="Godfrey J."/>
            <person name="Good R."/>
            <person name="Gotea V."/>
            <person name="Gravely B."/>
            <person name="Greenberg A.J."/>
            <person name="Griffiths-Jones S."/>
            <person name="Gross S."/>
            <person name="Guigo R."/>
            <person name="Gustafson E.A."/>
            <person name="Haerty W."/>
            <person name="Hahn M.W."/>
            <person name="Halligan D.L."/>
            <person name="Halpern A.L."/>
            <person name="Halter G.M."/>
            <person name="Han M.V."/>
            <person name="Heger A."/>
            <person name="Hillier L."/>
            <person name="Hinrichs A.S."/>
            <person name="Holmes I."/>
            <person name="Hoskins R.A."/>
            <person name="Hubisz M.J."/>
            <person name="Hultmark D."/>
            <person name="Huntley M.A."/>
            <person name="Jaffe D.B."/>
            <person name="Jagadeeshan S."/>
            <person name="Jeck W.R."/>
            <person name="Johnson J."/>
            <person name="Jones C.D."/>
            <person name="Jordan W.C."/>
            <person name="Karpen G.H."/>
            <person name="Kataoka E."/>
            <person name="Keightley P.D."/>
            <person name="Kheradpour P."/>
            <person name="Kirkness E.F."/>
            <person name="Koerich L.B."/>
            <person name="Kristiansen K."/>
            <person name="Kudrna D."/>
            <person name="Kulathinal R.J."/>
            <person name="Kumar S."/>
            <person name="Kwok R."/>
            <person name="Lander E."/>
            <person name="Langley C.H."/>
            <person name="Lapoint R."/>
            <person name="Lazzaro B.P."/>
            <person name="Lee S.J."/>
            <person name="Levesque L."/>
            <person name="Li R."/>
            <person name="Lin C.F."/>
            <person name="Lin M.F."/>
            <person name="Lindblad-Toh K."/>
            <person name="Llopart A."/>
            <person name="Long M."/>
            <person name="Low L."/>
            <person name="Lozovsky E."/>
            <person name="Lu J."/>
            <person name="Luo M."/>
            <person name="Machado C.A."/>
            <person name="Makalowski W."/>
            <person name="Marzo M."/>
            <person name="Matsuda M."/>
            <person name="Matzkin L."/>
            <person name="McAllister B."/>
            <person name="McBride C.S."/>
            <person name="McKernan B."/>
            <person name="McKernan K."/>
            <person name="Mendez-Lago M."/>
            <person name="Minx P."/>
            <person name="Mollenhauer M.U."/>
            <person name="Montooth K."/>
            <person name="Mount S.M."/>
            <person name="Mu X."/>
            <person name="Myers E."/>
            <person name="Negre B."/>
            <person name="Newfeld S."/>
            <person name="Nielsen R."/>
            <person name="Noor M.A."/>
            <person name="O'Grady P."/>
            <person name="Pachter L."/>
            <person name="Papaceit M."/>
            <person name="Parisi M.J."/>
            <person name="Parisi M."/>
            <person name="Parts L."/>
            <person name="Pedersen J.S."/>
            <person name="Pesole G."/>
            <person name="Phillippy A.M."/>
            <person name="Ponting C.P."/>
            <person name="Pop M."/>
            <person name="Porcelli D."/>
            <person name="Powell J.R."/>
            <person name="Prohaska S."/>
            <person name="Pruitt K."/>
            <person name="Puig M."/>
            <person name="Quesneville H."/>
            <person name="Ram K.R."/>
            <person name="Rand D."/>
            <person name="Rasmussen M.D."/>
            <person name="Reed L.K."/>
            <person name="Reenan R."/>
            <person name="Reily A."/>
            <person name="Remington K.A."/>
            <person name="Rieger T.T."/>
            <person name="Ritchie M.G."/>
            <person name="Robin C."/>
            <person name="Rogers Y.H."/>
            <person name="Rohde C."/>
            <person name="Rozas J."/>
            <person name="Rubenfield M.J."/>
            <person name="Ruiz A."/>
            <person name="Russo S."/>
            <person name="Salzberg S.L."/>
            <person name="Sanchez-Gracia A."/>
            <person name="Saranga D.J."/>
            <person name="Sato H."/>
            <person name="Schaeffer S.W."/>
            <person name="Schatz M.C."/>
            <person name="Schlenke T."/>
            <person name="Schwartz R."/>
            <person name="Segarra C."/>
            <person name="Singh R.S."/>
            <person name="Sirot L."/>
            <person name="Sirota M."/>
            <person name="Sisneros N.B."/>
            <person name="Smith C.D."/>
            <person name="Smith T.F."/>
            <person name="Spieth J."/>
            <person name="Stage D.E."/>
            <person name="Stark A."/>
            <person name="Stephan W."/>
            <person name="Strausberg R.L."/>
            <person name="Strempel S."/>
            <person name="Sturgill D."/>
            <person name="Sutton G."/>
            <person name="Sutton G.G."/>
            <person name="Tao W."/>
            <person name="Teichmann S."/>
            <person name="Tobari Y.N."/>
            <person name="Tomimura Y."/>
            <person name="Tsolas J.M."/>
            <person name="Valente V.L."/>
            <person name="Venter E."/>
            <person name="Venter J.C."/>
            <person name="Vicario S."/>
            <person name="Vieira F.G."/>
            <person name="Vilella A.J."/>
            <person name="Villasante A."/>
            <person name="Walenz B."/>
            <person name="Wang J."/>
            <person name="Wasserman M."/>
            <person name="Watts T."/>
            <person name="Wilson D."/>
            <person name="Wilson R.K."/>
            <person name="Wing R.A."/>
            <person name="Wolfner M.F."/>
            <person name="Wong A."/>
            <person name="Wong G.K."/>
            <person name="Wu C.I."/>
            <person name="Wu G."/>
            <person name="Yamamoto D."/>
            <person name="Yang H.P."/>
            <person name="Yang S.P."/>
            <person name="Yorke J.A."/>
            <person name="Yoshida K."/>
            <person name="Zdobnov E."/>
            <person name="Zhang P."/>
            <person name="Zhang Y."/>
            <person name="Zimin A.V."/>
            <person name="Baldwin J."/>
            <person name="Abdouelleil A."/>
            <person name="Abdulkadir J."/>
            <person name="Abebe A."/>
            <person name="Abera B."/>
            <person name="Abreu J."/>
            <person name="Acer S.C."/>
            <person name="Aftuck L."/>
            <person name="Alexander A."/>
            <person name="An P."/>
            <person name="Anderson E."/>
            <person name="Anderson S."/>
            <person name="Arachi H."/>
            <person name="Azer M."/>
            <person name="Bachantsang P."/>
            <person name="Barry A."/>
            <person name="Bayul T."/>
            <person name="Berlin A."/>
            <person name="Bessette D."/>
            <person name="Bloom T."/>
            <person name="Blye J."/>
            <person name="Boguslavskiy L."/>
            <person name="Bonnet C."/>
            <person name="Boukhgalter B."/>
            <person name="Bourzgui I."/>
            <person name="Brown A."/>
            <person name="Cahill P."/>
            <person name="Channer S."/>
            <person name="Cheshatsang Y."/>
            <person name="Chuda L."/>
            <person name="Citroen M."/>
            <person name="Collymore A."/>
            <person name="Cooke P."/>
            <person name="Costello M."/>
            <person name="D'Aco K."/>
            <person name="Daza R."/>
            <person name="De Haan G."/>
            <person name="DeGray S."/>
            <person name="DeMaso C."/>
            <person name="Dhargay N."/>
            <person name="Dooley K."/>
            <person name="Dooley E."/>
            <person name="Doricent M."/>
            <person name="Dorje P."/>
            <person name="Dorjee K."/>
            <person name="Dupes A."/>
            <person name="Elong R."/>
            <person name="Falk J."/>
            <person name="Farina A."/>
            <person name="Faro S."/>
            <person name="Ferguson D."/>
            <person name="Fisher S."/>
            <person name="Foley C.D."/>
            <person name="Franke A."/>
            <person name="Friedrich D."/>
            <person name="Gadbois L."/>
            <person name="Gearin G."/>
            <person name="Gearin C.R."/>
            <person name="Giannoukos G."/>
            <person name="Goode T."/>
            <person name="Graham J."/>
            <person name="Grandbois E."/>
            <person name="Grewal S."/>
            <person name="Gyaltsen K."/>
            <person name="Hafez N."/>
            <person name="Hagos B."/>
            <person name="Hall J."/>
            <person name="Henson C."/>
            <person name="Hollinger A."/>
            <person name="Honan T."/>
            <person name="Huard M.D."/>
            <person name="Hughes L."/>
            <person name="Hurhula B."/>
            <person name="Husby M.E."/>
            <person name="Kamat A."/>
            <person name="Kanga B."/>
            <person name="Kashin S."/>
            <person name="Khazanovich D."/>
            <person name="Kisner P."/>
            <person name="Lance K."/>
            <person name="Lara M."/>
            <person name="Lee W."/>
            <person name="Lennon N."/>
            <person name="Letendre F."/>
            <person name="LeVine R."/>
            <person name="Lipovsky A."/>
            <person name="Liu X."/>
            <person name="Liu J."/>
            <person name="Liu S."/>
            <person name="Lokyitsang T."/>
            <person name="Lokyitsang Y."/>
            <person name="Lubonja R."/>
            <person name="Lui A."/>
            <person name="MacDonald P."/>
            <person name="Magnisalis V."/>
            <person name="Maru K."/>
            <person name="Matthews C."/>
            <person name="McCusker W."/>
            <person name="McDonough S."/>
            <person name="Mehta T."/>
            <person name="Meldrim J."/>
            <person name="Meneus L."/>
            <person name="Mihai O."/>
            <person name="Mihalev A."/>
            <person name="Mihova T."/>
            <person name="Mittelman R."/>
            <person name="Mlenga V."/>
            <person name="Montmayeur A."/>
            <person name="Mulrain L."/>
            <person name="Navidi A."/>
            <person name="Naylor J."/>
            <person name="Negash T."/>
            <person name="Nguyen T."/>
            <person name="Nguyen N."/>
            <person name="Nicol R."/>
            <person name="Norbu C."/>
            <person name="Norbu N."/>
            <person name="Novod N."/>
            <person name="O'Neill B."/>
            <person name="Osman S."/>
            <person name="Markiewicz E."/>
            <person name="Oyono O.L."/>
            <person name="Patti C."/>
            <person name="Phunkhang P."/>
            <person name="Pierre F."/>
            <person name="Priest M."/>
            <person name="Raghuraman S."/>
            <person name="Rege F."/>
            <person name="Reyes R."/>
            <person name="Rise C."/>
            <person name="Rogov P."/>
            <person name="Ross K."/>
            <person name="Ryan E."/>
            <person name="Settipalli S."/>
            <person name="Shea T."/>
            <person name="Sherpa N."/>
            <person name="Shi L."/>
            <person name="Shih D."/>
            <person name="Sparrow T."/>
            <person name="Spaulding J."/>
            <person name="Stalker J."/>
            <person name="Stange-Thomann N."/>
            <person name="Stavropoulos S."/>
            <person name="Stone C."/>
            <person name="Strader C."/>
            <person name="Tesfaye S."/>
            <person name="Thomson T."/>
            <person name="Thoulutsang Y."/>
            <person name="Thoulutsang D."/>
            <person name="Topham K."/>
            <person name="Topping I."/>
            <person name="Tsamla T."/>
            <person name="Vassiliev H."/>
            <person name="Vo A."/>
            <person name="Wangchuk T."/>
            <person name="Wangdi T."/>
            <person name="Weiand M."/>
            <person name="Wilkinson J."/>
            <person name="Wilson A."/>
            <person name="Yadav S."/>
            <person name="Young G."/>
            <person name="Yu Q."/>
            <person name="Zembek L."/>
            <person name="Zhong D."/>
            <person name="Zimmer A."/>
            <person name="Zwirko Z."/>
            <person name="Jaffe D.B."/>
            <person name="Alvarez P."/>
            <person name="Brockman W."/>
            <person name="Butler J."/>
            <person name="Chin C."/>
            <person name="Gnerre S."/>
            <person name="Grabherr M."/>
            <person name="Kleber M."/>
            <person name="Mauceli E."/>
            <person name="MacCallum I."/>
        </authorList>
    </citation>
    <scope>NUCLEOTIDE SEQUENCE [LARGE SCALE GENOMIC DNA]</scope>
    <source>
        <strain evidence="3">Tucson 14030-0811.24</strain>
    </source>
</reference>
<feature type="compositionally biased region" description="Basic residues" evidence="1">
    <location>
        <begin position="80"/>
        <end position="91"/>
    </location>
</feature>
<dbReference type="HOGENOM" id="CLU_053404_0_0_1"/>
<name>B4NQJ4_DROWI</name>
<dbReference type="FunCoup" id="B4NQJ4">
    <property type="interactions" value="548"/>
</dbReference>
<evidence type="ECO:0008006" key="4">
    <source>
        <dbReference type="Google" id="ProtNLM"/>
    </source>
</evidence>
<dbReference type="eggNOG" id="ENOG502SZ5I">
    <property type="taxonomic scope" value="Eukaryota"/>
</dbReference>
<gene>
    <name evidence="2" type="primary">Dwil\GK18994</name>
    <name evidence="2" type="ORF">Dwil_GK18994</name>
</gene>
<dbReference type="AlphaFoldDB" id="B4NQJ4"/>
<dbReference type="Proteomes" id="UP000007798">
    <property type="component" value="Unassembled WGS sequence"/>
</dbReference>
<dbReference type="OrthoDB" id="273070at2759"/>
<organism evidence="2 3">
    <name type="scientific">Drosophila willistoni</name>
    <name type="common">Fruit fly</name>
    <dbReference type="NCBI Taxonomy" id="7260"/>
    <lineage>
        <taxon>Eukaryota</taxon>
        <taxon>Metazoa</taxon>
        <taxon>Ecdysozoa</taxon>
        <taxon>Arthropoda</taxon>
        <taxon>Hexapoda</taxon>
        <taxon>Insecta</taxon>
        <taxon>Pterygota</taxon>
        <taxon>Neoptera</taxon>
        <taxon>Endopterygota</taxon>
        <taxon>Diptera</taxon>
        <taxon>Brachycera</taxon>
        <taxon>Muscomorpha</taxon>
        <taxon>Ephydroidea</taxon>
        <taxon>Drosophilidae</taxon>
        <taxon>Drosophila</taxon>
        <taxon>Sophophora</taxon>
    </lineage>
</organism>
<dbReference type="EMBL" id="CH964294">
    <property type="protein sequence ID" value="EDW86633.2"/>
    <property type="molecule type" value="Genomic_DNA"/>
</dbReference>
<dbReference type="PROSITE" id="PS51257">
    <property type="entry name" value="PROKAR_LIPOPROTEIN"/>
    <property type="match status" value="1"/>
</dbReference>
<keyword evidence="3" id="KW-1185">Reference proteome</keyword>
<dbReference type="STRING" id="7260.B4NQJ4"/>
<evidence type="ECO:0000313" key="3">
    <source>
        <dbReference type="Proteomes" id="UP000007798"/>
    </source>
</evidence>
<protein>
    <recommendedName>
        <fullName evidence="4">DNA-binding protein K10</fullName>
    </recommendedName>
</protein>
<accession>B4NQJ4</accession>
<dbReference type="InParanoid" id="B4NQJ4"/>
<evidence type="ECO:0000256" key="1">
    <source>
        <dbReference type="SAM" id="MobiDB-lite"/>
    </source>
</evidence>
<feature type="compositionally biased region" description="Polar residues" evidence="1">
    <location>
        <begin position="65"/>
        <end position="76"/>
    </location>
</feature>
<feature type="region of interest" description="Disordered" evidence="1">
    <location>
        <begin position="60"/>
        <end position="94"/>
    </location>
</feature>